<accession>A0A4R1GDR6</accession>
<feature type="domain" description="PLD phosphodiesterase" evidence="8">
    <location>
        <begin position="121"/>
        <end position="148"/>
    </location>
</feature>
<dbReference type="PANTHER" id="PTHR43856">
    <property type="entry name" value="CARDIOLIPIN HYDROLASE"/>
    <property type="match status" value="1"/>
</dbReference>
<evidence type="ECO:0000259" key="8">
    <source>
        <dbReference type="PROSITE" id="PS50035"/>
    </source>
</evidence>
<proteinExistence type="inferred from homology"/>
<protein>
    <recommendedName>
        <fullName evidence="3">phospholipase D</fullName>
        <ecNumber evidence="3">3.1.4.4</ecNumber>
    </recommendedName>
</protein>
<feature type="signal peptide" evidence="7">
    <location>
        <begin position="1"/>
        <end position="21"/>
    </location>
</feature>
<dbReference type="PROSITE" id="PS50035">
    <property type="entry name" value="PLD"/>
    <property type="match status" value="1"/>
</dbReference>
<evidence type="ECO:0000313" key="10">
    <source>
        <dbReference type="Proteomes" id="UP000295777"/>
    </source>
</evidence>
<dbReference type="CDD" id="cd09170">
    <property type="entry name" value="PLDc_Nuc"/>
    <property type="match status" value="1"/>
</dbReference>
<evidence type="ECO:0000256" key="4">
    <source>
        <dbReference type="ARBA" id="ARBA00022801"/>
    </source>
</evidence>
<organism evidence="9 10">
    <name type="scientific">Phorcysia thermohydrogeniphila</name>
    <dbReference type="NCBI Taxonomy" id="936138"/>
    <lineage>
        <taxon>Bacteria</taxon>
        <taxon>Pseudomonadati</taxon>
        <taxon>Aquificota</taxon>
        <taxon>Aquificia</taxon>
        <taxon>Desulfurobacteriales</taxon>
        <taxon>Desulfurobacteriaceae</taxon>
        <taxon>Phorcysia</taxon>
    </lineage>
</organism>
<keyword evidence="6" id="KW-0443">Lipid metabolism</keyword>
<dbReference type="InterPro" id="IPR051406">
    <property type="entry name" value="PLD_domain"/>
</dbReference>
<dbReference type="RefSeq" id="WP_132525094.1">
    <property type="nucleotide sequence ID" value="NZ_SMFV01000001.1"/>
</dbReference>
<evidence type="ECO:0000256" key="6">
    <source>
        <dbReference type="ARBA" id="ARBA00023098"/>
    </source>
</evidence>
<keyword evidence="10" id="KW-1185">Reference proteome</keyword>
<dbReference type="InterPro" id="IPR001736">
    <property type="entry name" value="PLipase_D/transphosphatidylase"/>
</dbReference>
<dbReference type="Proteomes" id="UP000295777">
    <property type="component" value="Unassembled WGS sequence"/>
</dbReference>
<evidence type="ECO:0000256" key="7">
    <source>
        <dbReference type="SAM" id="SignalP"/>
    </source>
</evidence>
<evidence type="ECO:0000256" key="2">
    <source>
        <dbReference type="ARBA" id="ARBA00008664"/>
    </source>
</evidence>
<reference evidence="9 10" key="1">
    <citation type="submission" date="2019-03" db="EMBL/GenBank/DDBJ databases">
        <title>Genomic Encyclopedia of Archaeal and Bacterial Type Strains, Phase II (KMG-II): from individual species to whole genera.</title>
        <authorList>
            <person name="Goeker M."/>
        </authorList>
    </citation>
    <scope>NUCLEOTIDE SEQUENCE [LARGE SCALE GENOMIC DNA]</scope>
    <source>
        <strain evidence="9 10">DSM 24425</strain>
    </source>
</reference>
<dbReference type="GO" id="GO:0006793">
    <property type="term" value="P:phosphorus metabolic process"/>
    <property type="evidence" value="ECO:0007669"/>
    <property type="project" value="UniProtKB-ARBA"/>
</dbReference>
<dbReference type="GO" id="GO:0004630">
    <property type="term" value="F:phospholipase D activity"/>
    <property type="evidence" value="ECO:0007669"/>
    <property type="project" value="UniProtKB-EC"/>
</dbReference>
<sequence>MRGLKRFLFVFLLFPLFWAFASCQQSSTTTVSGSPSISVYFSPRGGATSAIVSEIKRAEKSIDVAIYSFTSRKIARALIAAHKRGIRVRIVADEGSARSRNSVLPLLESAGIPVRYKRGSGGGLMHNKYAVVDGETVITGSFNWTVSAEKRNDENLLVIKGLPAVVKAYEENFEKLWELAGLTN</sequence>
<evidence type="ECO:0000313" key="9">
    <source>
        <dbReference type="EMBL" id="TCK06497.1"/>
    </source>
</evidence>
<name>A0A4R1GDR6_9BACT</name>
<evidence type="ECO:0000256" key="1">
    <source>
        <dbReference type="ARBA" id="ARBA00000798"/>
    </source>
</evidence>
<comment type="similarity">
    <text evidence="2">Belongs to the phospholipase D family.</text>
</comment>
<gene>
    <name evidence="9" type="ORF">CLV27_0298</name>
</gene>
<comment type="caution">
    <text evidence="9">The sequence shown here is derived from an EMBL/GenBank/DDBJ whole genome shotgun (WGS) entry which is preliminary data.</text>
</comment>
<dbReference type="GO" id="GO:0016042">
    <property type="term" value="P:lipid catabolic process"/>
    <property type="evidence" value="ECO:0007669"/>
    <property type="project" value="UniProtKB-KW"/>
</dbReference>
<dbReference type="EC" id="3.1.4.4" evidence="3"/>
<comment type="catalytic activity">
    <reaction evidence="1">
        <text>a 1,2-diacyl-sn-glycero-3-phosphocholine + H2O = a 1,2-diacyl-sn-glycero-3-phosphate + choline + H(+)</text>
        <dbReference type="Rhea" id="RHEA:14445"/>
        <dbReference type="ChEBI" id="CHEBI:15354"/>
        <dbReference type="ChEBI" id="CHEBI:15377"/>
        <dbReference type="ChEBI" id="CHEBI:15378"/>
        <dbReference type="ChEBI" id="CHEBI:57643"/>
        <dbReference type="ChEBI" id="CHEBI:58608"/>
        <dbReference type="EC" id="3.1.4.4"/>
    </reaction>
</comment>
<dbReference type="AlphaFoldDB" id="A0A4R1GDR6"/>
<dbReference type="InterPro" id="IPR025202">
    <property type="entry name" value="PLD-like_dom"/>
</dbReference>
<dbReference type="PROSITE" id="PS51257">
    <property type="entry name" value="PROKAR_LIPOPROTEIN"/>
    <property type="match status" value="1"/>
</dbReference>
<dbReference type="OrthoDB" id="281759at2"/>
<keyword evidence="5" id="KW-0442">Lipid degradation</keyword>
<feature type="chain" id="PRO_5020817658" description="phospholipase D" evidence="7">
    <location>
        <begin position="22"/>
        <end position="184"/>
    </location>
</feature>
<evidence type="ECO:0000256" key="3">
    <source>
        <dbReference type="ARBA" id="ARBA00012027"/>
    </source>
</evidence>
<keyword evidence="7" id="KW-0732">Signal</keyword>
<dbReference type="GO" id="GO:0016891">
    <property type="term" value="F:RNA endonuclease activity producing 5'-phosphomonoesters, hydrolytic mechanism"/>
    <property type="evidence" value="ECO:0007669"/>
    <property type="project" value="TreeGrafter"/>
</dbReference>
<dbReference type="PANTHER" id="PTHR43856:SF1">
    <property type="entry name" value="MITOCHONDRIAL CARDIOLIPIN HYDROLASE"/>
    <property type="match status" value="1"/>
</dbReference>
<keyword evidence="4" id="KW-0378">Hydrolase</keyword>
<dbReference type="EMBL" id="SMFV01000001">
    <property type="protein sequence ID" value="TCK06497.1"/>
    <property type="molecule type" value="Genomic_DNA"/>
</dbReference>
<dbReference type="SUPFAM" id="SSF56024">
    <property type="entry name" value="Phospholipase D/nuclease"/>
    <property type="match status" value="1"/>
</dbReference>
<dbReference type="Pfam" id="PF13091">
    <property type="entry name" value="PLDc_2"/>
    <property type="match status" value="1"/>
</dbReference>
<evidence type="ECO:0000256" key="5">
    <source>
        <dbReference type="ARBA" id="ARBA00022963"/>
    </source>
</evidence>
<dbReference type="SMART" id="SM00155">
    <property type="entry name" value="PLDc"/>
    <property type="match status" value="1"/>
</dbReference>
<dbReference type="Gene3D" id="3.30.870.10">
    <property type="entry name" value="Endonuclease Chain A"/>
    <property type="match status" value="1"/>
</dbReference>